<evidence type="ECO:0000313" key="1">
    <source>
        <dbReference type="EMBL" id="ODR97063.1"/>
    </source>
</evidence>
<sequence>MDFKSQTVDLGGTYVPLYGLNSALGAVPILGKILVGRQGEGVVGITFAIKGKLDDPTVLVNPMSVMAPGIFRQIFDFTGTVPDPGAAAAAQKNERIRPFQNVR</sequence>
<dbReference type="AlphaFoldDB" id="A0A1E3VU57"/>
<accession>A0A1E3VU57</accession>
<dbReference type="STRING" id="1774969.AUC69_13195"/>
<protein>
    <submittedName>
        <fullName evidence="1">Uncharacterized protein</fullName>
    </submittedName>
</protein>
<dbReference type="Proteomes" id="UP000094472">
    <property type="component" value="Unassembled WGS sequence"/>
</dbReference>
<proteinExistence type="predicted"/>
<evidence type="ECO:0000313" key="2">
    <source>
        <dbReference type="Proteomes" id="UP000094472"/>
    </source>
</evidence>
<reference evidence="1 2" key="1">
    <citation type="journal article" date="2016" name="Environ. Microbiol.">
        <title>New Methyloceanibacter diversity from North Sea sediments includes methanotroph containing solely the soluble methane monooxygenase.</title>
        <authorList>
            <person name="Vekeman B."/>
            <person name="Kerckhof F.M."/>
            <person name="Cremers G."/>
            <person name="de Vos P."/>
            <person name="Vandamme P."/>
            <person name="Boon N."/>
            <person name="Op den Camp H.J."/>
            <person name="Heylen K."/>
        </authorList>
    </citation>
    <scope>NUCLEOTIDE SEQUENCE [LARGE SCALE GENOMIC DNA]</scope>
    <source>
        <strain evidence="1 2">R-67175</strain>
    </source>
</reference>
<keyword evidence="2" id="KW-1185">Reference proteome</keyword>
<organism evidence="1 2">
    <name type="scientific">Methyloceanibacter superfactus</name>
    <dbReference type="NCBI Taxonomy" id="1774969"/>
    <lineage>
        <taxon>Bacteria</taxon>
        <taxon>Pseudomonadati</taxon>
        <taxon>Pseudomonadota</taxon>
        <taxon>Alphaproteobacteria</taxon>
        <taxon>Hyphomicrobiales</taxon>
        <taxon>Hyphomicrobiaceae</taxon>
        <taxon>Methyloceanibacter</taxon>
    </lineage>
</organism>
<gene>
    <name evidence="1" type="ORF">AUC69_13195</name>
</gene>
<dbReference type="EMBL" id="LPWF01000027">
    <property type="protein sequence ID" value="ODR97063.1"/>
    <property type="molecule type" value="Genomic_DNA"/>
</dbReference>
<comment type="caution">
    <text evidence="1">The sequence shown here is derived from an EMBL/GenBank/DDBJ whole genome shotgun (WGS) entry which is preliminary data.</text>
</comment>
<name>A0A1E3VU57_9HYPH</name>